<keyword evidence="3 5" id="KW-0221">Differentiation</keyword>
<feature type="region of interest" description="Disordered" evidence="6">
    <location>
        <begin position="416"/>
        <end position="471"/>
    </location>
</feature>
<evidence type="ECO:0000256" key="5">
    <source>
        <dbReference type="RuleBase" id="RU364012"/>
    </source>
</evidence>
<dbReference type="AlphaFoldDB" id="A0A9Q0JQR0"/>
<dbReference type="PANTHER" id="PTHR31791:SF47">
    <property type="entry name" value="INACTIVE FRIGIDA-LIKE PROTEIN 2"/>
    <property type="match status" value="1"/>
</dbReference>
<reference evidence="7" key="1">
    <citation type="submission" date="2022-02" db="EMBL/GenBank/DDBJ databases">
        <authorList>
            <person name="Henning P.M."/>
            <person name="McCubbin A.G."/>
            <person name="Shore J.S."/>
        </authorList>
    </citation>
    <scope>NUCLEOTIDE SEQUENCE</scope>
    <source>
        <strain evidence="7">F60SS</strain>
        <tissue evidence="7">Leaves</tissue>
    </source>
</reference>
<feature type="compositionally biased region" description="Basic and acidic residues" evidence="6">
    <location>
        <begin position="97"/>
        <end position="108"/>
    </location>
</feature>
<dbReference type="EMBL" id="JAKUCV010000277">
    <property type="protein sequence ID" value="KAJ4850574.1"/>
    <property type="molecule type" value="Genomic_DNA"/>
</dbReference>
<organism evidence="7 8">
    <name type="scientific">Turnera subulata</name>
    <dbReference type="NCBI Taxonomy" id="218843"/>
    <lineage>
        <taxon>Eukaryota</taxon>
        <taxon>Viridiplantae</taxon>
        <taxon>Streptophyta</taxon>
        <taxon>Embryophyta</taxon>
        <taxon>Tracheophyta</taxon>
        <taxon>Spermatophyta</taxon>
        <taxon>Magnoliopsida</taxon>
        <taxon>eudicotyledons</taxon>
        <taxon>Gunneridae</taxon>
        <taxon>Pentapetalae</taxon>
        <taxon>rosids</taxon>
        <taxon>fabids</taxon>
        <taxon>Malpighiales</taxon>
        <taxon>Passifloraceae</taxon>
        <taxon>Turnera</taxon>
    </lineage>
</organism>
<feature type="compositionally biased region" description="Polar residues" evidence="6">
    <location>
        <begin position="77"/>
        <end position="94"/>
    </location>
</feature>
<dbReference type="OrthoDB" id="1166059at2759"/>
<name>A0A9Q0JQR0_9ROSI</name>
<dbReference type="GO" id="GO:0030154">
    <property type="term" value="P:cell differentiation"/>
    <property type="evidence" value="ECO:0007669"/>
    <property type="project" value="UniProtKB-KW"/>
</dbReference>
<comment type="similarity">
    <text evidence="1 5">Belongs to the Frigida family.</text>
</comment>
<keyword evidence="4 5" id="KW-0287">Flowering</keyword>
<reference evidence="7" key="2">
    <citation type="journal article" date="2023" name="Plants (Basel)">
        <title>Annotation of the Turnera subulata (Passifloraceae) Draft Genome Reveals the S-Locus Evolved after the Divergence of Turneroideae from Passifloroideae in a Stepwise Manner.</title>
        <authorList>
            <person name="Henning P.M."/>
            <person name="Roalson E.H."/>
            <person name="Mir W."/>
            <person name="McCubbin A.G."/>
            <person name="Shore J.S."/>
        </authorList>
    </citation>
    <scope>NUCLEOTIDE SEQUENCE</scope>
    <source>
        <strain evidence="7">F60SS</strain>
    </source>
</reference>
<evidence type="ECO:0000256" key="4">
    <source>
        <dbReference type="ARBA" id="ARBA00023089"/>
    </source>
</evidence>
<evidence type="ECO:0000256" key="3">
    <source>
        <dbReference type="ARBA" id="ARBA00022782"/>
    </source>
</evidence>
<dbReference type="Proteomes" id="UP001141552">
    <property type="component" value="Unassembled WGS sequence"/>
</dbReference>
<dbReference type="InterPro" id="IPR012474">
    <property type="entry name" value="Frigida"/>
</dbReference>
<evidence type="ECO:0000313" key="7">
    <source>
        <dbReference type="EMBL" id="KAJ4850574.1"/>
    </source>
</evidence>
<feature type="compositionally biased region" description="Basic and acidic residues" evidence="6">
    <location>
        <begin position="122"/>
        <end position="133"/>
    </location>
</feature>
<keyword evidence="8" id="KW-1185">Reference proteome</keyword>
<evidence type="ECO:0000313" key="8">
    <source>
        <dbReference type="Proteomes" id="UP001141552"/>
    </source>
</evidence>
<dbReference type="GO" id="GO:0009908">
    <property type="term" value="P:flower development"/>
    <property type="evidence" value="ECO:0007669"/>
    <property type="project" value="UniProtKB-KW"/>
</dbReference>
<keyword evidence="2 5" id="KW-0217">Developmental protein</keyword>
<evidence type="ECO:0000256" key="2">
    <source>
        <dbReference type="ARBA" id="ARBA00022473"/>
    </source>
</evidence>
<evidence type="ECO:0000256" key="1">
    <source>
        <dbReference type="ARBA" id="ARBA00008956"/>
    </source>
</evidence>
<feature type="region of interest" description="Disordered" evidence="6">
    <location>
        <begin position="77"/>
        <end position="145"/>
    </location>
</feature>
<dbReference type="PANTHER" id="PTHR31791">
    <property type="entry name" value="FRIGIDA-LIKE PROTEIN 3-RELATED"/>
    <property type="match status" value="1"/>
</dbReference>
<accession>A0A9Q0JQR0</accession>
<gene>
    <name evidence="7" type="ORF">Tsubulata_017173</name>
</gene>
<comment type="caution">
    <text evidence="7">The sequence shown here is derived from an EMBL/GenBank/DDBJ whole genome shotgun (WGS) entry which is preliminary data.</text>
</comment>
<dbReference type="Pfam" id="PF07899">
    <property type="entry name" value="Frigida"/>
    <property type="match status" value="1"/>
</dbReference>
<proteinExistence type="inferred from homology"/>
<feature type="compositionally biased region" description="Low complexity" evidence="6">
    <location>
        <begin position="109"/>
        <end position="121"/>
    </location>
</feature>
<feature type="compositionally biased region" description="Basic residues" evidence="6">
    <location>
        <begin position="443"/>
        <end position="463"/>
    </location>
</feature>
<evidence type="ECO:0000256" key="6">
    <source>
        <dbReference type="SAM" id="MobiDB-lite"/>
    </source>
</evidence>
<protein>
    <recommendedName>
        <fullName evidence="5">FRIGIDA-like protein</fullName>
    </recommendedName>
</protein>
<sequence>MASLSEPQIPKLKTIEAALKLVDIKKESLKKAYDDLQLPSRSLLLPSFSLSLSWPDIDAHFSTLQATLTHRFHQLQSLDTSPPTSQEQVGSVPTRSELGDPSRSHDVSGNDPSSSSNPPSHNRVDSDVTRHDPASSSAQGGGGRVDTFRADVMALCEKMDGKGLRDYMNNNQNKRGDVLAELQGAMRVAPDPGAMVLDALEGFYSADANSKGDKDAKLCRSRRTCIDMLEALVKNKPNLSDEVIGRAKKLALEWKGKASLDGESLLEALGFLQLVVAYRLENEFDKGELVDFFFVVAKFNQAVALSRAIGLGERTSDLIQKLIDNGKYFSALKFIFEFGLTDKFQPIPLLSARVQESKRSTEEVCKDTNNSIRIQNDARSREANALKIVLKIIDDHKLGSQYPRVDVEKRIEMLEKQKADNKQPAPVANNKPQKQENEQPKKQQQRAKKRGKKQRQMGNKRPRTSVANGPAVPIISASGSRISQFQQPASLLPAAGMYGFVDSTAAAANHAGSSAGLYGLPAVGFPGTPGFPGAHLGFTEPQMPSAYGGYGLPPQYHQTYYPQ</sequence>